<name>A0ABP7NB38_9MICO</name>
<dbReference type="PANTHER" id="PTHR11669:SF8">
    <property type="entry name" value="DNA POLYMERASE III SUBUNIT DELTA"/>
    <property type="match status" value="1"/>
</dbReference>
<evidence type="ECO:0000256" key="3">
    <source>
        <dbReference type="ARBA" id="ARBA00022679"/>
    </source>
</evidence>
<keyword evidence="5" id="KW-0235">DNA replication</keyword>
<dbReference type="InterPro" id="IPR003593">
    <property type="entry name" value="AAA+_ATPase"/>
</dbReference>
<dbReference type="InterPro" id="IPR027417">
    <property type="entry name" value="P-loop_NTPase"/>
</dbReference>
<dbReference type="Proteomes" id="UP001501591">
    <property type="component" value="Unassembled WGS sequence"/>
</dbReference>
<gene>
    <name evidence="9" type="ORF">GCM10022383_19270</name>
</gene>
<comment type="catalytic activity">
    <reaction evidence="7">
        <text>DNA(n) + a 2'-deoxyribonucleoside 5'-triphosphate = DNA(n+1) + diphosphate</text>
        <dbReference type="Rhea" id="RHEA:22508"/>
        <dbReference type="Rhea" id="RHEA-COMP:17339"/>
        <dbReference type="Rhea" id="RHEA-COMP:17340"/>
        <dbReference type="ChEBI" id="CHEBI:33019"/>
        <dbReference type="ChEBI" id="CHEBI:61560"/>
        <dbReference type="ChEBI" id="CHEBI:173112"/>
        <dbReference type="EC" id="2.7.7.7"/>
    </reaction>
</comment>
<dbReference type="Pfam" id="PF13177">
    <property type="entry name" value="DNA_pol3_delta2"/>
    <property type="match status" value="1"/>
</dbReference>
<accession>A0ABP7NB38</accession>
<evidence type="ECO:0000313" key="10">
    <source>
        <dbReference type="Proteomes" id="UP001501591"/>
    </source>
</evidence>
<dbReference type="InterPro" id="IPR015199">
    <property type="entry name" value="DNA_pol_III_delta_C"/>
</dbReference>
<dbReference type="NCBIfam" id="NF005926">
    <property type="entry name" value="PRK07940.1"/>
    <property type="match status" value="1"/>
</dbReference>
<protein>
    <recommendedName>
        <fullName evidence="2">DNA polymerase III subunit delta'</fullName>
        <ecNumber evidence="1">2.7.7.7</ecNumber>
    </recommendedName>
</protein>
<keyword evidence="10" id="KW-1185">Reference proteome</keyword>
<dbReference type="RefSeq" id="WP_344819349.1">
    <property type="nucleotide sequence ID" value="NZ_BAABCP010000001.1"/>
</dbReference>
<evidence type="ECO:0000256" key="7">
    <source>
        <dbReference type="ARBA" id="ARBA00049244"/>
    </source>
</evidence>
<dbReference type="InterPro" id="IPR050238">
    <property type="entry name" value="DNA_Rep/Repair_Clamp_Loader"/>
</dbReference>
<proteinExistence type="predicted"/>
<keyword evidence="4" id="KW-0548">Nucleotidyltransferase</keyword>
<evidence type="ECO:0000256" key="4">
    <source>
        <dbReference type="ARBA" id="ARBA00022695"/>
    </source>
</evidence>
<evidence type="ECO:0000313" key="9">
    <source>
        <dbReference type="EMBL" id="GAA3941616.1"/>
    </source>
</evidence>
<comment type="caution">
    <text evidence="9">The sequence shown here is derived from an EMBL/GenBank/DDBJ whole genome shotgun (WGS) entry which is preliminary data.</text>
</comment>
<keyword evidence="3" id="KW-0808">Transferase</keyword>
<dbReference type="Gene3D" id="3.40.50.300">
    <property type="entry name" value="P-loop containing nucleotide triphosphate hydrolases"/>
    <property type="match status" value="1"/>
</dbReference>
<dbReference type="EMBL" id="BAABCP010000001">
    <property type="protein sequence ID" value="GAA3941616.1"/>
    <property type="molecule type" value="Genomic_DNA"/>
</dbReference>
<organism evidence="9 10">
    <name type="scientific">Microbacterium soli</name>
    <dbReference type="NCBI Taxonomy" id="446075"/>
    <lineage>
        <taxon>Bacteria</taxon>
        <taxon>Bacillati</taxon>
        <taxon>Actinomycetota</taxon>
        <taxon>Actinomycetes</taxon>
        <taxon>Micrococcales</taxon>
        <taxon>Microbacteriaceae</taxon>
        <taxon>Microbacterium</taxon>
    </lineage>
</organism>
<dbReference type="SMART" id="SM00382">
    <property type="entry name" value="AAA"/>
    <property type="match status" value="1"/>
</dbReference>
<evidence type="ECO:0000256" key="2">
    <source>
        <dbReference type="ARBA" id="ARBA00014363"/>
    </source>
</evidence>
<dbReference type="Pfam" id="PF09115">
    <property type="entry name" value="DNApol3-delta_C"/>
    <property type="match status" value="1"/>
</dbReference>
<reference evidence="10" key="1">
    <citation type="journal article" date="2019" name="Int. J. Syst. Evol. Microbiol.">
        <title>The Global Catalogue of Microorganisms (GCM) 10K type strain sequencing project: providing services to taxonomists for standard genome sequencing and annotation.</title>
        <authorList>
            <consortium name="The Broad Institute Genomics Platform"/>
            <consortium name="The Broad Institute Genome Sequencing Center for Infectious Disease"/>
            <person name="Wu L."/>
            <person name="Ma J."/>
        </authorList>
    </citation>
    <scope>NUCLEOTIDE SEQUENCE [LARGE SCALE GENOMIC DNA]</scope>
    <source>
        <strain evidence="10">JCM 17024</strain>
    </source>
</reference>
<dbReference type="PANTHER" id="PTHR11669">
    <property type="entry name" value="REPLICATION FACTOR C / DNA POLYMERASE III GAMMA-TAU SUBUNIT"/>
    <property type="match status" value="1"/>
</dbReference>
<sequence length="385" mass="41772">MTAAGIAPLPWSEVWGQDGAVQTLQQAASDPAALSHAWLITGPPGSGRSTLAYAFAAALIAEHPDDENTMRQVLAGTHPDLTALRTDKIIITIKEARELVERSYFAPSAGRYRVIVVEDADRMVERTSNVLLKALEEPPERTIWVLCAPSEADLLPTIRSRVRALRLREPEVADVARLITLRTGADPATAEQAARHAQRHIGMAQRLATDEGARRRREETLRAVLNVRGVGTAVEVAGRIIQAATDDAKALTAERDAAERAALLRTVGVAEGQAVPPAVRPQISALEDDQRKRASRSLRDGIDRVLTDLQSMYRDVVMLQFGRTDGLINSELRAELDALAAAWPVERSLIALDAIADTRESLERNVSPLLAAESLLVTISSGRTP</sequence>
<evidence type="ECO:0000256" key="5">
    <source>
        <dbReference type="ARBA" id="ARBA00022705"/>
    </source>
</evidence>
<evidence type="ECO:0000259" key="8">
    <source>
        <dbReference type="SMART" id="SM00382"/>
    </source>
</evidence>
<feature type="domain" description="AAA+ ATPase" evidence="8">
    <location>
        <begin position="34"/>
        <end position="168"/>
    </location>
</feature>
<dbReference type="EC" id="2.7.7.7" evidence="1"/>
<keyword evidence="6" id="KW-0239">DNA-directed DNA polymerase</keyword>
<dbReference type="SUPFAM" id="SSF52540">
    <property type="entry name" value="P-loop containing nucleoside triphosphate hydrolases"/>
    <property type="match status" value="1"/>
</dbReference>
<evidence type="ECO:0000256" key="6">
    <source>
        <dbReference type="ARBA" id="ARBA00022932"/>
    </source>
</evidence>
<evidence type="ECO:0000256" key="1">
    <source>
        <dbReference type="ARBA" id="ARBA00012417"/>
    </source>
</evidence>